<evidence type="ECO:0000256" key="4">
    <source>
        <dbReference type="ARBA" id="ARBA00022898"/>
    </source>
</evidence>
<name>A0A9J7WXY6_CYPCA</name>
<reference evidence="5" key="1">
    <citation type="submission" date="2025-08" db="UniProtKB">
        <authorList>
            <consortium name="Ensembl"/>
        </authorList>
    </citation>
    <scope>IDENTIFICATION</scope>
</reference>
<protein>
    <submittedName>
        <fullName evidence="5">Aminoadipate aminotransferase</fullName>
    </submittedName>
</protein>
<dbReference type="SUPFAM" id="SSF53383">
    <property type="entry name" value="PLP-dependent transferases"/>
    <property type="match status" value="1"/>
</dbReference>
<reference evidence="5" key="2">
    <citation type="submission" date="2025-09" db="UniProtKB">
        <authorList>
            <consortium name="Ensembl"/>
        </authorList>
    </citation>
    <scope>IDENTIFICATION</scope>
</reference>
<dbReference type="GO" id="GO:0016212">
    <property type="term" value="F:kynurenine-oxoglutarate transaminase activity"/>
    <property type="evidence" value="ECO:0007669"/>
    <property type="project" value="TreeGrafter"/>
</dbReference>
<dbReference type="AlphaFoldDB" id="A0A9J7WXY6"/>
<evidence type="ECO:0000256" key="2">
    <source>
        <dbReference type="ARBA" id="ARBA00022576"/>
    </source>
</evidence>
<keyword evidence="6" id="KW-1185">Reference proteome</keyword>
<dbReference type="GeneTree" id="ENSGT00390000004594"/>
<evidence type="ECO:0000313" key="6">
    <source>
        <dbReference type="Proteomes" id="UP001108240"/>
    </source>
</evidence>
<keyword evidence="3" id="KW-0808">Transferase</keyword>
<dbReference type="PANTHER" id="PTHR42790">
    <property type="entry name" value="AMINOTRANSFERASE"/>
    <property type="match status" value="1"/>
</dbReference>
<keyword evidence="4" id="KW-0663">Pyridoxal phosphate</keyword>
<dbReference type="Proteomes" id="UP001108240">
    <property type="component" value="Unplaced"/>
</dbReference>
<dbReference type="CDD" id="cd00609">
    <property type="entry name" value="AAT_like"/>
    <property type="match status" value="1"/>
</dbReference>
<dbReference type="InterPro" id="IPR015422">
    <property type="entry name" value="PyrdxlP-dep_Trfase_small"/>
</dbReference>
<dbReference type="Gene3D" id="3.90.1150.10">
    <property type="entry name" value="Aspartate Aminotransferase, domain 1"/>
    <property type="match status" value="1"/>
</dbReference>
<comment type="cofactor">
    <cofactor evidence="1">
        <name>pyridoxal 5'-phosphate</name>
        <dbReference type="ChEBI" id="CHEBI:597326"/>
    </cofactor>
</comment>
<dbReference type="Gene3D" id="3.40.640.10">
    <property type="entry name" value="Type I PLP-dependent aspartate aminotransferase-like (Major domain)"/>
    <property type="match status" value="1"/>
</dbReference>
<evidence type="ECO:0000256" key="1">
    <source>
        <dbReference type="ARBA" id="ARBA00001933"/>
    </source>
</evidence>
<dbReference type="InterPro" id="IPR015424">
    <property type="entry name" value="PyrdxlP-dep_Trfase"/>
</dbReference>
<evidence type="ECO:0000313" key="5">
    <source>
        <dbReference type="Ensembl" id="ENSCCRP00000099789.1"/>
    </source>
</evidence>
<sequence length="269" mass="30638">MFEMLVKSGDNVLLDAPTYSGPLAASHHHHVLPAISRWAEAPGALGPSSVPRVLYTIPNEGNPTGACMTCERKQDVYELTRKYDLLITEDDPYYFLQFQKPWAPPTFLSMDVDGCVLRMDSFSKILSSGWVFVRETSLFVFPLLSLCFQLMVSQLLHSWGPEGFLKHTEEKFKFLADLCFNYFNYVCFVNVAEWHPPMASVFLWIKLKGIKDTQLLIMERALEKEVLLVPGGVFNISSSDPCPYVRAAFSLSTPQQIDEAFRRLRRLIL</sequence>
<dbReference type="Ensembl" id="ENSCCRT00000173626.1">
    <property type="protein sequence ID" value="ENSCCRP00000099789.1"/>
    <property type="gene ID" value="ENSCCRG00000059925.1"/>
</dbReference>
<accession>A0A9J7WXY6</accession>
<keyword evidence="2" id="KW-0032">Aminotransferase</keyword>
<dbReference type="InterPro" id="IPR015421">
    <property type="entry name" value="PyrdxlP-dep_Trfase_major"/>
</dbReference>
<organism evidence="5 6">
    <name type="scientific">Cyprinus carpio carpio</name>
    <dbReference type="NCBI Taxonomy" id="630221"/>
    <lineage>
        <taxon>Eukaryota</taxon>
        <taxon>Metazoa</taxon>
        <taxon>Chordata</taxon>
        <taxon>Craniata</taxon>
        <taxon>Vertebrata</taxon>
        <taxon>Euteleostomi</taxon>
        <taxon>Actinopterygii</taxon>
        <taxon>Neopterygii</taxon>
        <taxon>Teleostei</taxon>
        <taxon>Ostariophysi</taxon>
        <taxon>Cypriniformes</taxon>
        <taxon>Cyprinidae</taxon>
        <taxon>Cyprininae</taxon>
        <taxon>Cyprinus</taxon>
    </lineage>
</organism>
<dbReference type="GO" id="GO:1901605">
    <property type="term" value="P:alpha-amino acid metabolic process"/>
    <property type="evidence" value="ECO:0007669"/>
    <property type="project" value="TreeGrafter"/>
</dbReference>
<proteinExistence type="predicted"/>
<dbReference type="InterPro" id="IPR050859">
    <property type="entry name" value="Class-I_PLP-dep_aminotransf"/>
</dbReference>
<dbReference type="PANTHER" id="PTHR42790:SF19">
    <property type="entry name" value="KYNURENINE_ALPHA-AMINOADIPATE AMINOTRANSFERASE, MITOCHONDRIAL"/>
    <property type="match status" value="1"/>
</dbReference>
<evidence type="ECO:0000256" key="3">
    <source>
        <dbReference type="ARBA" id="ARBA00022679"/>
    </source>
</evidence>